<dbReference type="RefSeq" id="WP_115544056.1">
    <property type="nucleotide sequence ID" value="NZ_NXLQ01000228.1"/>
</dbReference>
<dbReference type="Proteomes" id="UP000256379">
    <property type="component" value="Unassembled WGS sequence"/>
</dbReference>
<protein>
    <submittedName>
        <fullName evidence="1">Uncharacterized protein</fullName>
    </submittedName>
</protein>
<feature type="non-terminal residue" evidence="1">
    <location>
        <position position="1"/>
    </location>
</feature>
<accession>A0A3D8I0N6</accession>
<evidence type="ECO:0000313" key="2">
    <source>
        <dbReference type="Proteomes" id="UP000256379"/>
    </source>
</evidence>
<proteinExistence type="predicted"/>
<name>A0A3D8I0N6_9HELI</name>
<dbReference type="AlphaFoldDB" id="A0A3D8I0N6"/>
<gene>
    <name evidence="1" type="ORF">CQA53_12060</name>
</gene>
<organism evidence="1 2">
    <name type="scientific">Helicobacter didelphidarum</name>
    <dbReference type="NCBI Taxonomy" id="2040648"/>
    <lineage>
        <taxon>Bacteria</taxon>
        <taxon>Pseudomonadati</taxon>
        <taxon>Campylobacterota</taxon>
        <taxon>Epsilonproteobacteria</taxon>
        <taxon>Campylobacterales</taxon>
        <taxon>Helicobacteraceae</taxon>
        <taxon>Helicobacter</taxon>
    </lineage>
</organism>
<keyword evidence="2" id="KW-1185">Reference proteome</keyword>
<evidence type="ECO:0000313" key="1">
    <source>
        <dbReference type="EMBL" id="RDU58699.1"/>
    </source>
</evidence>
<comment type="caution">
    <text evidence="1">The sequence shown here is derived from an EMBL/GenBank/DDBJ whole genome shotgun (WGS) entry which is preliminary data.</text>
</comment>
<reference evidence="1 2" key="1">
    <citation type="submission" date="2018-04" db="EMBL/GenBank/DDBJ databases">
        <title>Novel Campyloabacter and Helicobacter Species and Strains.</title>
        <authorList>
            <person name="Mannion A.J."/>
            <person name="Shen Z."/>
            <person name="Fox J.G."/>
        </authorList>
    </citation>
    <scope>NUCLEOTIDE SEQUENCE [LARGE SCALE GENOMIC DNA]</scope>
    <source>
        <strain evidence="1 2">MIT 17-337</strain>
    </source>
</reference>
<dbReference type="EMBL" id="NXLQ01000228">
    <property type="protein sequence ID" value="RDU58699.1"/>
    <property type="molecule type" value="Genomic_DNA"/>
</dbReference>
<sequence length="76" mass="9270">SETYYYTFKLINGKFYLHQYSQENFDDEVLDKTYIYYRVPRDEPKGKHRILLDSVNDELLQELESKCYKDGKCKDE</sequence>